<reference evidence="1" key="1">
    <citation type="journal article" date="2013" name="Nat. Commun.">
        <title>Whole-genome sequencing of Oryza brachyantha reveals mechanisms underlying Oryza genome evolution.</title>
        <authorList>
            <person name="Chen J."/>
            <person name="Huang Q."/>
            <person name="Gao D."/>
            <person name="Wang J."/>
            <person name="Lang Y."/>
            <person name="Liu T."/>
            <person name="Li B."/>
            <person name="Bai Z."/>
            <person name="Luis Goicoechea J."/>
            <person name="Liang C."/>
            <person name="Chen C."/>
            <person name="Zhang W."/>
            <person name="Sun S."/>
            <person name="Liao Y."/>
            <person name="Zhang X."/>
            <person name="Yang L."/>
            <person name="Song C."/>
            <person name="Wang M."/>
            <person name="Shi J."/>
            <person name="Liu G."/>
            <person name="Liu J."/>
            <person name="Zhou H."/>
            <person name="Zhou W."/>
            <person name="Yu Q."/>
            <person name="An N."/>
            <person name="Chen Y."/>
            <person name="Cai Q."/>
            <person name="Wang B."/>
            <person name="Liu B."/>
            <person name="Min J."/>
            <person name="Huang Y."/>
            <person name="Wu H."/>
            <person name="Li Z."/>
            <person name="Zhang Y."/>
            <person name="Yin Y."/>
            <person name="Song W."/>
            <person name="Jiang J."/>
            <person name="Jackson S.A."/>
            <person name="Wing R.A."/>
            <person name="Wang J."/>
            <person name="Chen M."/>
        </authorList>
    </citation>
    <scope>NUCLEOTIDE SEQUENCE [LARGE SCALE GENOMIC DNA]</scope>
    <source>
        <strain evidence="1">cv. IRGC 101232</strain>
    </source>
</reference>
<sequence>MLGDACHRRVGFSFFRVKEKKEKVCVLHLHNIYIINMVLFVQRTNLCNVCVSLSIE</sequence>
<protein>
    <submittedName>
        <fullName evidence="1">Uncharacterized protein</fullName>
    </submittedName>
</protein>
<name>J3N8F2_ORYBR</name>
<dbReference type="AlphaFoldDB" id="J3N8F2"/>
<dbReference type="EnsemblPlants" id="OB11G20880.1">
    <property type="protein sequence ID" value="OB11G20880.1"/>
    <property type="gene ID" value="OB11G20880"/>
</dbReference>
<evidence type="ECO:0000313" key="2">
    <source>
        <dbReference type="Proteomes" id="UP000006038"/>
    </source>
</evidence>
<dbReference type="Proteomes" id="UP000006038">
    <property type="component" value="Chromosome 11"/>
</dbReference>
<dbReference type="Gramene" id="OB11G20880.1">
    <property type="protein sequence ID" value="OB11G20880.1"/>
    <property type="gene ID" value="OB11G20880"/>
</dbReference>
<accession>J3N8F2</accession>
<organism evidence="1">
    <name type="scientific">Oryza brachyantha</name>
    <name type="common">malo sina</name>
    <dbReference type="NCBI Taxonomy" id="4533"/>
    <lineage>
        <taxon>Eukaryota</taxon>
        <taxon>Viridiplantae</taxon>
        <taxon>Streptophyta</taxon>
        <taxon>Embryophyta</taxon>
        <taxon>Tracheophyta</taxon>
        <taxon>Spermatophyta</taxon>
        <taxon>Magnoliopsida</taxon>
        <taxon>Liliopsida</taxon>
        <taxon>Poales</taxon>
        <taxon>Poaceae</taxon>
        <taxon>BOP clade</taxon>
        <taxon>Oryzoideae</taxon>
        <taxon>Oryzeae</taxon>
        <taxon>Oryzinae</taxon>
        <taxon>Oryza</taxon>
    </lineage>
</organism>
<proteinExistence type="predicted"/>
<reference evidence="1" key="2">
    <citation type="submission" date="2013-04" db="UniProtKB">
        <authorList>
            <consortium name="EnsemblPlants"/>
        </authorList>
    </citation>
    <scope>IDENTIFICATION</scope>
</reference>
<dbReference type="HOGENOM" id="CLU_3017459_0_0_1"/>
<evidence type="ECO:0000313" key="1">
    <source>
        <dbReference type="EnsemblPlants" id="OB11G20880.1"/>
    </source>
</evidence>
<keyword evidence="2" id="KW-1185">Reference proteome</keyword>